<dbReference type="EMBL" id="GBRH01225030">
    <property type="protein sequence ID" value="JAD72865.1"/>
    <property type="molecule type" value="Transcribed_RNA"/>
</dbReference>
<sequence length="34" mass="3786">MPLDTIPISRAHNAIILNDDTNGVQHVRFISLIT</sequence>
<name>A0A0A9CHJ8_ARUDO</name>
<protein>
    <submittedName>
        <fullName evidence="1">Uncharacterized protein</fullName>
    </submittedName>
</protein>
<dbReference type="AlphaFoldDB" id="A0A0A9CHJ8"/>
<organism evidence="1">
    <name type="scientific">Arundo donax</name>
    <name type="common">Giant reed</name>
    <name type="synonym">Donax arundinaceus</name>
    <dbReference type="NCBI Taxonomy" id="35708"/>
    <lineage>
        <taxon>Eukaryota</taxon>
        <taxon>Viridiplantae</taxon>
        <taxon>Streptophyta</taxon>
        <taxon>Embryophyta</taxon>
        <taxon>Tracheophyta</taxon>
        <taxon>Spermatophyta</taxon>
        <taxon>Magnoliopsida</taxon>
        <taxon>Liliopsida</taxon>
        <taxon>Poales</taxon>
        <taxon>Poaceae</taxon>
        <taxon>PACMAD clade</taxon>
        <taxon>Arundinoideae</taxon>
        <taxon>Arundineae</taxon>
        <taxon>Arundo</taxon>
    </lineage>
</organism>
<reference evidence="1" key="1">
    <citation type="submission" date="2014-09" db="EMBL/GenBank/DDBJ databases">
        <authorList>
            <person name="Magalhaes I.L.F."/>
            <person name="Oliveira U."/>
            <person name="Santos F.R."/>
            <person name="Vidigal T.H.D.A."/>
            <person name="Brescovit A.D."/>
            <person name="Santos A.J."/>
        </authorList>
    </citation>
    <scope>NUCLEOTIDE SEQUENCE</scope>
    <source>
        <tissue evidence="1">Shoot tissue taken approximately 20 cm above the soil surface</tissue>
    </source>
</reference>
<proteinExistence type="predicted"/>
<accession>A0A0A9CHJ8</accession>
<evidence type="ECO:0000313" key="1">
    <source>
        <dbReference type="EMBL" id="JAD72865.1"/>
    </source>
</evidence>
<reference evidence="1" key="2">
    <citation type="journal article" date="2015" name="Data Brief">
        <title>Shoot transcriptome of the giant reed, Arundo donax.</title>
        <authorList>
            <person name="Barrero R.A."/>
            <person name="Guerrero F.D."/>
            <person name="Moolhuijzen P."/>
            <person name="Goolsby J.A."/>
            <person name="Tidwell J."/>
            <person name="Bellgard S.E."/>
            <person name="Bellgard M.I."/>
        </authorList>
    </citation>
    <scope>NUCLEOTIDE SEQUENCE</scope>
    <source>
        <tissue evidence="1">Shoot tissue taken approximately 20 cm above the soil surface</tissue>
    </source>
</reference>